<evidence type="ECO:0000259" key="3">
    <source>
        <dbReference type="PROSITE" id="PS51371"/>
    </source>
</evidence>
<dbReference type="InterPro" id="IPR013785">
    <property type="entry name" value="Aldolase_TIM"/>
</dbReference>
<evidence type="ECO:0000256" key="1">
    <source>
        <dbReference type="ARBA" id="ARBA00023122"/>
    </source>
</evidence>
<evidence type="ECO:0000313" key="5">
    <source>
        <dbReference type="Proteomes" id="UP000523795"/>
    </source>
</evidence>
<protein>
    <submittedName>
        <fullName evidence="4">CBS domain-containing protein</fullName>
    </submittedName>
</protein>
<feature type="non-terminal residue" evidence="4">
    <location>
        <position position="149"/>
    </location>
</feature>
<dbReference type="InterPro" id="IPR000644">
    <property type="entry name" value="CBS_dom"/>
</dbReference>
<gene>
    <name evidence="4" type="ORF">HER39_19615</name>
</gene>
<dbReference type="CDD" id="cd02205">
    <property type="entry name" value="CBS_pair_SF"/>
    <property type="match status" value="1"/>
</dbReference>
<keyword evidence="1 2" id="KW-0129">CBS domain</keyword>
<proteinExistence type="predicted"/>
<sequence length="149" mass="15828">PVYETPLRLRPDNTVIDALHLMAKRSHRAVVVVDSDQRCVGEVRAQDCAGVDRYASLGSVLRPNLLTLQASMFASDLGPALRKTFELFDNAGAAFAPVVDDDGVLQGALTRTGVLRSTIYRPALDGNGRLKVAAAVGINGDVRAKAASL</sequence>
<reference evidence="4 5" key="1">
    <citation type="submission" date="2020-04" db="EMBL/GenBank/DDBJ databases">
        <authorList>
            <person name="Liu S."/>
        </authorList>
    </citation>
    <scope>NUCLEOTIDE SEQUENCE [LARGE SCALE GENOMIC DNA]</scope>
    <source>
        <strain evidence="4 5">CGMCC 1.15091</strain>
    </source>
</reference>
<comment type="caution">
    <text evidence="4">The sequence shown here is derived from an EMBL/GenBank/DDBJ whole genome shotgun (WGS) entry which is preliminary data.</text>
</comment>
<feature type="domain" description="CBS" evidence="3">
    <location>
        <begin position="1"/>
        <end position="60"/>
    </location>
</feature>
<dbReference type="InterPro" id="IPR051257">
    <property type="entry name" value="Diverse_CBS-Domain"/>
</dbReference>
<feature type="non-terminal residue" evidence="4">
    <location>
        <position position="1"/>
    </location>
</feature>
<dbReference type="PROSITE" id="PS51371">
    <property type="entry name" value="CBS"/>
    <property type="match status" value="2"/>
</dbReference>
<evidence type="ECO:0000313" key="4">
    <source>
        <dbReference type="EMBL" id="NKX52739.1"/>
    </source>
</evidence>
<dbReference type="Pfam" id="PF00571">
    <property type="entry name" value="CBS"/>
    <property type="match status" value="1"/>
</dbReference>
<dbReference type="EMBL" id="JAAZSR010000705">
    <property type="protein sequence ID" value="NKX52739.1"/>
    <property type="molecule type" value="Genomic_DNA"/>
</dbReference>
<accession>A0ABX1JVE7</accession>
<name>A0ABX1JVE7_9MICC</name>
<dbReference type="Gene3D" id="3.20.20.70">
    <property type="entry name" value="Aldolase class I"/>
    <property type="match status" value="1"/>
</dbReference>
<keyword evidence="5" id="KW-1185">Reference proteome</keyword>
<evidence type="ECO:0000256" key="2">
    <source>
        <dbReference type="PROSITE-ProRule" id="PRU00703"/>
    </source>
</evidence>
<dbReference type="InterPro" id="IPR046342">
    <property type="entry name" value="CBS_dom_sf"/>
</dbReference>
<dbReference type="SUPFAM" id="SSF54631">
    <property type="entry name" value="CBS-domain pair"/>
    <property type="match status" value="1"/>
</dbReference>
<organism evidence="4 5">
    <name type="scientific">Arthrobacter deserti</name>
    <dbReference type="NCBI Taxonomy" id="1742687"/>
    <lineage>
        <taxon>Bacteria</taxon>
        <taxon>Bacillati</taxon>
        <taxon>Actinomycetota</taxon>
        <taxon>Actinomycetes</taxon>
        <taxon>Micrococcales</taxon>
        <taxon>Micrococcaceae</taxon>
        <taxon>Arthrobacter</taxon>
    </lineage>
</organism>
<dbReference type="PANTHER" id="PTHR43080:SF2">
    <property type="entry name" value="CBS DOMAIN-CONTAINING PROTEIN"/>
    <property type="match status" value="1"/>
</dbReference>
<dbReference type="Proteomes" id="UP000523795">
    <property type="component" value="Unassembled WGS sequence"/>
</dbReference>
<feature type="domain" description="CBS" evidence="3">
    <location>
        <begin position="61"/>
        <end position="126"/>
    </location>
</feature>
<dbReference type="PANTHER" id="PTHR43080">
    <property type="entry name" value="CBS DOMAIN-CONTAINING PROTEIN CBSX3, MITOCHONDRIAL"/>
    <property type="match status" value="1"/>
</dbReference>